<proteinExistence type="predicted"/>
<dbReference type="KEGG" id="tbg:TbgDal_II2060"/>
<dbReference type="AlphaFoldDB" id="C9ZJB0"/>
<feature type="transmembrane region" description="Helical" evidence="1">
    <location>
        <begin position="39"/>
        <end position="58"/>
    </location>
</feature>
<reference evidence="3" key="1">
    <citation type="journal article" date="2010" name="PLoS Negl. Trop. Dis.">
        <title>The genome sequence of Trypanosoma brucei gambiense, causative agent of chronic human african trypanosomiasis.</title>
        <authorList>
            <person name="Jackson A.P."/>
            <person name="Sanders M."/>
            <person name="Berry A."/>
            <person name="McQuillan J."/>
            <person name="Aslett M.A."/>
            <person name="Quail M.A."/>
            <person name="Chukualim B."/>
            <person name="Capewell P."/>
            <person name="MacLeod A."/>
            <person name="Melville S.E."/>
            <person name="Gibson W."/>
            <person name="Barry J.D."/>
            <person name="Berriman M."/>
            <person name="Hertz-Fowler C."/>
        </authorList>
    </citation>
    <scope>NUCLEOTIDE SEQUENCE [LARGE SCALE GENOMIC DNA]</scope>
    <source>
        <strain evidence="3">MHOM/CI/86/DAL972</strain>
    </source>
</reference>
<dbReference type="Proteomes" id="UP000002316">
    <property type="component" value="Chromosome 2"/>
</dbReference>
<gene>
    <name evidence="2" type="ORF">TbgDal_II2060</name>
</gene>
<keyword evidence="1" id="KW-0472">Membrane</keyword>
<keyword evidence="1" id="KW-1133">Transmembrane helix</keyword>
<feature type="transmembrane region" description="Helical" evidence="1">
    <location>
        <begin position="65"/>
        <end position="87"/>
    </location>
</feature>
<accession>C9ZJB0</accession>
<dbReference type="RefSeq" id="XP_011771774.1">
    <property type="nucleotide sequence ID" value="XM_011773472.1"/>
</dbReference>
<name>C9ZJB0_TRYB9</name>
<protein>
    <submittedName>
        <fullName evidence="2">Uncharacterized protein</fullName>
    </submittedName>
</protein>
<dbReference type="EMBL" id="FN554965">
    <property type="protein sequence ID" value="CBH09469.1"/>
    <property type="molecule type" value="Genomic_DNA"/>
</dbReference>
<dbReference type="GeneID" id="23858606"/>
<organism evidence="2 3">
    <name type="scientific">Trypanosoma brucei gambiense (strain MHOM/CI/86/DAL972)</name>
    <dbReference type="NCBI Taxonomy" id="679716"/>
    <lineage>
        <taxon>Eukaryota</taxon>
        <taxon>Discoba</taxon>
        <taxon>Euglenozoa</taxon>
        <taxon>Kinetoplastea</taxon>
        <taxon>Metakinetoplastina</taxon>
        <taxon>Trypanosomatida</taxon>
        <taxon>Trypanosomatidae</taxon>
        <taxon>Trypanosoma</taxon>
    </lineage>
</organism>
<evidence type="ECO:0000313" key="2">
    <source>
        <dbReference type="EMBL" id="CBH09469.1"/>
    </source>
</evidence>
<evidence type="ECO:0000313" key="3">
    <source>
        <dbReference type="Proteomes" id="UP000002316"/>
    </source>
</evidence>
<keyword evidence="1" id="KW-0812">Transmembrane</keyword>
<feature type="transmembrane region" description="Helical" evidence="1">
    <location>
        <begin position="93"/>
        <end position="115"/>
    </location>
</feature>
<feature type="transmembrane region" description="Helical" evidence="1">
    <location>
        <begin position="12"/>
        <end position="33"/>
    </location>
</feature>
<evidence type="ECO:0000256" key="1">
    <source>
        <dbReference type="SAM" id="Phobius"/>
    </source>
</evidence>
<sequence>MRKKISGEKSHPSPAFFLYSQLCGISLDLMIAFVEYLVVNFLLLCLALLFCFLFSSYFSQQLQRYIFFLCCDPTFTICWLCSFEMHVPVFSDITVVFVGMCLYLCGSSLFNLIYFSAALRFERLSRCFLYFFRYRHHH</sequence>